<dbReference type="KEGG" id="bim:112212610"/>
<gene>
    <name evidence="4" type="primary">LOC112212610</name>
</gene>
<protein>
    <submittedName>
        <fullName evidence="4">Uncharacterized protein LOC112212610</fullName>
    </submittedName>
</protein>
<dbReference type="AlphaFoldDB" id="A0A6P6FAX4"/>
<accession>A0A6P6FAX4</accession>
<evidence type="ECO:0000313" key="4">
    <source>
        <dbReference type="RefSeq" id="XP_024222491.1"/>
    </source>
</evidence>
<evidence type="ECO:0000256" key="1">
    <source>
        <dbReference type="SAM" id="MobiDB-lite"/>
    </source>
</evidence>
<name>A0A6P6FAX4_BOMIM</name>
<sequence length="698" mass="80140">MRMSSILGYESSILPLICICSLVVLAWNVLLVVSSVRRLLSIYEVNKSRRRWKKSTSDHLVPRSVSWRGGNQLLTSVHRRPEFEPCTVKRLLREIFQDIRASFRKNLKSHLEKRKKRRYDSISIKITGQNIRNDMDVYLDKTSNDDVTLETNFDAAADKLKNVEPSTSEGKNSQYEATFQESRATSSSKFIDWSEGKLADYAMMKNVAMVPGVERYAEDAFARENENTCPNNNEVRSSYKFEAHLEIGRDGGHSQQRLANFEMRNEKPSEATVSRFLAEKFLVSILQEDVVFAKNSQQLPNEKVVDFEMDASEETARASKGSVEVEQKENENPAKVADTFEEFSFCEAADKLDDARTRKDDYFDEQFGIDPKSEANCTEEKSAFHWSKSAISRSKDGEEDVGSSPKKNSTTNDRRTESTIFFSRSRATSSGKEEEELNVIVRRMIVMELKRHRKREQAMLKKSHSDTENVLARKRCNNENRTGLFGVKGQTFFRDLLELEESLRNSIDNASDSQSAIVDERIAKRQDRAEQDGNRSKNDVQNDVTLLDRVRDSINSMATSTCKIHSNIQLERKVNVPCLKDAVAERSIGPRKMLTTDQQNQVSKSTQTEYVYVIRAVRSCPVRRRRLPLHLQLHRLVSSRDAVCSKTAYASLDLSTYIFRKASDNLIYEKGKASRSPSYIPRPERHRWKYVTPRKVIE</sequence>
<dbReference type="OrthoDB" id="7603136at2759"/>
<keyword evidence="2" id="KW-0472">Membrane</keyword>
<dbReference type="RefSeq" id="XP_024222491.1">
    <property type="nucleotide sequence ID" value="XM_024366723.2"/>
</dbReference>
<feature type="compositionally biased region" description="Polar residues" evidence="1">
    <location>
        <begin position="418"/>
        <end position="427"/>
    </location>
</feature>
<keyword evidence="3" id="KW-1185">Reference proteome</keyword>
<dbReference type="GeneID" id="112212610"/>
<evidence type="ECO:0000313" key="3">
    <source>
        <dbReference type="Proteomes" id="UP000515180"/>
    </source>
</evidence>
<reference evidence="4" key="1">
    <citation type="submission" date="2025-08" db="UniProtKB">
        <authorList>
            <consortium name="RefSeq"/>
        </authorList>
    </citation>
    <scope>IDENTIFICATION</scope>
</reference>
<feature type="region of interest" description="Disordered" evidence="1">
    <location>
        <begin position="386"/>
        <end position="427"/>
    </location>
</feature>
<dbReference type="Proteomes" id="UP000515180">
    <property type="component" value="Unplaced"/>
</dbReference>
<keyword evidence="2" id="KW-0812">Transmembrane</keyword>
<keyword evidence="2" id="KW-1133">Transmembrane helix</keyword>
<organism evidence="3 4">
    <name type="scientific">Bombus impatiens</name>
    <name type="common">Bumblebee</name>
    <dbReference type="NCBI Taxonomy" id="132113"/>
    <lineage>
        <taxon>Eukaryota</taxon>
        <taxon>Metazoa</taxon>
        <taxon>Ecdysozoa</taxon>
        <taxon>Arthropoda</taxon>
        <taxon>Hexapoda</taxon>
        <taxon>Insecta</taxon>
        <taxon>Pterygota</taxon>
        <taxon>Neoptera</taxon>
        <taxon>Endopterygota</taxon>
        <taxon>Hymenoptera</taxon>
        <taxon>Apocrita</taxon>
        <taxon>Aculeata</taxon>
        <taxon>Apoidea</taxon>
        <taxon>Anthophila</taxon>
        <taxon>Apidae</taxon>
        <taxon>Bombus</taxon>
        <taxon>Pyrobombus</taxon>
    </lineage>
</organism>
<feature type="transmembrane region" description="Helical" evidence="2">
    <location>
        <begin position="12"/>
        <end position="33"/>
    </location>
</feature>
<proteinExistence type="predicted"/>
<evidence type="ECO:0000256" key="2">
    <source>
        <dbReference type="SAM" id="Phobius"/>
    </source>
</evidence>